<comment type="caution">
    <text evidence="1">The sequence shown here is derived from an EMBL/GenBank/DDBJ whole genome shotgun (WGS) entry which is preliminary data.</text>
</comment>
<protein>
    <submittedName>
        <fullName evidence="1">Uncharacterized protein</fullName>
    </submittedName>
</protein>
<evidence type="ECO:0000313" key="1">
    <source>
        <dbReference type="EMBL" id="MBM6672882.1"/>
    </source>
</evidence>
<dbReference type="InterPro" id="IPR046106">
    <property type="entry name" value="DUF6043"/>
</dbReference>
<dbReference type="RefSeq" id="WP_205103412.1">
    <property type="nucleotide sequence ID" value="NZ_JACJJG010000008.1"/>
</dbReference>
<gene>
    <name evidence="1" type="ORF">H6A34_03190</name>
</gene>
<reference evidence="1" key="2">
    <citation type="journal article" date="2021" name="Sci. Rep.">
        <title>The distribution of antibiotic resistance genes in chicken gut microbiota commensals.</title>
        <authorList>
            <person name="Juricova H."/>
            <person name="Matiasovicova J."/>
            <person name="Kubasova T."/>
            <person name="Cejkova D."/>
            <person name="Rychlik I."/>
        </authorList>
    </citation>
    <scope>NUCLEOTIDE SEQUENCE</scope>
    <source>
        <strain evidence="1">An824</strain>
    </source>
</reference>
<name>A0A939B6U2_9BACT</name>
<dbReference type="AlphaFoldDB" id="A0A939B6U2"/>
<evidence type="ECO:0000313" key="2">
    <source>
        <dbReference type="Proteomes" id="UP000706891"/>
    </source>
</evidence>
<sequence>MKDKDEVQVWLEAHPQEYAQFAARMNEQGICGILKLGEEAFLSSPVFREEIEKMVAAGHLEASALLEILSMSDFAANYFKGKENDRMAMAAWIKYGESPELIVNELRKAMVEQNKRKYRNLISSLLKLFWNKFFQRRCLQYRERGKSNNQIATGNTFLTLLSSQDESMVKRIGEWTSRQCTGMSTAHLYIALIETGEISPKMPLTRFVDAMRASFPNHTIVGVRQLQKSVSYLQNLSPNRKQYGKDEPEHRFAIDAIKAKVLLINTQSNA</sequence>
<accession>A0A939B6U2</accession>
<organism evidence="1 2">
    <name type="scientific">Marseilla massiliensis</name>
    <dbReference type="NCBI Taxonomy" id="1841864"/>
    <lineage>
        <taxon>Bacteria</taxon>
        <taxon>Pseudomonadati</taxon>
        <taxon>Bacteroidota</taxon>
        <taxon>Bacteroidia</taxon>
        <taxon>Bacteroidales</taxon>
        <taxon>Prevotellaceae</taxon>
        <taxon>Marseilla</taxon>
    </lineage>
</organism>
<dbReference type="Proteomes" id="UP000706891">
    <property type="component" value="Unassembled WGS sequence"/>
</dbReference>
<proteinExistence type="predicted"/>
<dbReference type="Pfam" id="PF19509">
    <property type="entry name" value="DUF6043"/>
    <property type="match status" value="2"/>
</dbReference>
<keyword evidence="2" id="KW-1185">Reference proteome</keyword>
<dbReference type="EMBL" id="JACJJG010000008">
    <property type="protein sequence ID" value="MBM6672882.1"/>
    <property type="molecule type" value="Genomic_DNA"/>
</dbReference>
<reference evidence="1" key="1">
    <citation type="submission" date="2020-08" db="EMBL/GenBank/DDBJ databases">
        <authorList>
            <person name="Cejkova D."/>
            <person name="Kubasova T."/>
            <person name="Jahodarova E."/>
            <person name="Rychlik I."/>
        </authorList>
    </citation>
    <scope>NUCLEOTIDE SEQUENCE</scope>
    <source>
        <strain evidence="1">An824</strain>
    </source>
</reference>